<accession>A0ABS9SCF4</accession>
<dbReference type="InterPro" id="IPR011990">
    <property type="entry name" value="TPR-like_helical_dom_sf"/>
</dbReference>
<keyword evidence="6" id="KW-1185">Reference proteome</keyword>
<feature type="domain" description="HTH luxR-type" evidence="4">
    <location>
        <begin position="792"/>
        <end position="857"/>
    </location>
</feature>
<dbReference type="SUPFAM" id="SSF46894">
    <property type="entry name" value="C-terminal effector domain of the bipartite response regulators"/>
    <property type="match status" value="1"/>
</dbReference>
<dbReference type="InterPro" id="IPR041664">
    <property type="entry name" value="AAA_16"/>
</dbReference>
<dbReference type="PANTHER" id="PTHR16305:SF28">
    <property type="entry name" value="GUANYLATE CYCLASE DOMAIN-CONTAINING PROTEIN"/>
    <property type="match status" value="1"/>
</dbReference>
<dbReference type="Gene3D" id="3.40.50.300">
    <property type="entry name" value="P-loop containing nucleotide triphosphate hydrolases"/>
    <property type="match status" value="1"/>
</dbReference>
<dbReference type="PROSITE" id="PS00622">
    <property type="entry name" value="HTH_LUXR_1"/>
    <property type="match status" value="1"/>
</dbReference>
<keyword evidence="2" id="KW-0067">ATP-binding</keyword>
<dbReference type="Proteomes" id="UP001320609">
    <property type="component" value="Unassembled WGS sequence"/>
</dbReference>
<dbReference type="InterPro" id="IPR036388">
    <property type="entry name" value="WH-like_DNA-bd_sf"/>
</dbReference>
<dbReference type="SUPFAM" id="SSF52540">
    <property type="entry name" value="P-loop containing nucleoside triphosphate hydrolases"/>
    <property type="match status" value="1"/>
</dbReference>
<protein>
    <submittedName>
        <fullName evidence="5">LuxR C-terminal-related transcriptional regulator</fullName>
    </submittedName>
</protein>
<evidence type="ECO:0000256" key="1">
    <source>
        <dbReference type="ARBA" id="ARBA00022741"/>
    </source>
</evidence>
<keyword evidence="1" id="KW-0547">Nucleotide-binding</keyword>
<dbReference type="Gene3D" id="1.25.40.10">
    <property type="entry name" value="Tetratricopeptide repeat domain"/>
    <property type="match status" value="1"/>
</dbReference>
<dbReference type="SMART" id="SM00421">
    <property type="entry name" value="HTH_LUXR"/>
    <property type="match status" value="1"/>
</dbReference>
<dbReference type="Pfam" id="PF00196">
    <property type="entry name" value="GerE"/>
    <property type="match status" value="1"/>
</dbReference>
<proteinExistence type="predicted"/>
<gene>
    <name evidence="5" type="ORF">MLE19_20845</name>
</gene>
<organism evidence="5 6">
    <name type="scientific">Vreelandella neptunia</name>
    <dbReference type="NCBI Taxonomy" id="115551"/>
    <lineage>
        <taxon>Bacteria</taxon>
        <taxon>Pseudomonadati</taxon>
        <taxon>Pseudomonadota</taxon>
        <taxon>Gammaproteobacteria</taxon>
        <taxon>Oceanospirillales</taxon>
        <taxon>Halomonadaceae</taxon>
        <taxon>Vreelandella</taxon>
    </lineage>
</organism>
<evidence type="ECO:0000256" key="2">
    <source>
        <dbReference type="ARBA" id="ARBA00022840"/>
    </source>
</evidence>
<dbReference type="PANTHER" id="PTHR16305">
    <property type="entry name" value="TESTICULAR SOLUBLE ADENYLYL CYCLASE"/>
    <property type="match status" value="1"/>
</dbReference>
<dbReference type="Gene3D" id="1.10.10.10">
    <property type="entry name" value="Winged helix-like DNA-binding domain superfamily/Winged helix DNA-binding domain"/>
    <property type="match status" value="1"/>
</dbReference>
<name>A0ABS9SCF4_9GAMM</name>
<evidence type="ECO:0000313" key="6">
    <source>
        <dbReference type="Proteomes" id="UP001320609"/>
    </source>
</evidence>
<sequence length="859" mass="94156">MVVMKLYERETLIDILNERLGNARRGLGHVVCLSGDAGAGKTALLRHFVEAAQSRVLWGACEDLSTPEALGPLSDWARESQLPVFAATPQPGHRIELFSDVLQALSEDKIIAIIEDLHWADGATLDLVRFLGRRIANKPVLLIVTARNEDSSARARLRTALGQIPTEQKTYIDLPNLSAAAVETLAKNAGMDGNKVYQLSSGNAFFVTELLRGGDALPATVREAVLARFDRFPVPCQRVVQTIAVFPRRAEIWAIQQICPEDFDGIGRAVMAGLIVAGDVDYAFRHEIARRAVESTLPADTRREINRKALSVLRKEPRVSISHLVHHAKAAGDVAYVGELAPLAAAAASLAGAHREAAQHYGTALSVAGDLDAQQRARLLEKHAFELHLIGKLEEAIAAYETALELNRIDGDRLTEGDNLRWISRIHYLSGNRVLADQYGQDALAILEADEPGAELAMAYSNLGQLSMLEDDATATLRWSQKTIAIAKRLGRNDIISHALNNSGAAQRWTDKTAARGSLDRSLQIALENDLPDHVARNYTNRAYVEIQWLEHANAHRFLEAGLTYCTERDLETWRTYIHGCQAQLLLREGRWDEAAAIAQEEILAVEASPMLRFPAVSALARIRLRRGDPDVADLIAMLASYMVTGNEPPRFLLYVSICAEHAWVSGSVDGKLADLINQAARLASKTGDIWSAGELWFWAQKLGIKDLPELPIAMPYQLIAAGHWTKAAAAWSELHCPYDRALVLMSGDEAAQHQGLACLNDLGAKAVADRFRRSLRQQGSRSIPRGPHSATRSNPSGLTRRQMTVLGLLAEGLSNSDIGQRLFVSTKTVDHHVSAILAKLEVRTRGQAVALAQTKDLI</sequence>
<comment type="caution">
    <text evidence="5">The sequence shown here is derived from an EMBL/GenBank/DDBJ whole genome shotgun (WGS) entry which is preliminary data.</text>
</comment>
<evidence type="ECO:0000256" key="3">
    <source>
        <dbReference type="SAM" id="MobiDB-lite"/>
    </source>
</evidence>
<feature type="region of interest" description="Disordered" evidence="3">
    <location>
        <begin position="777"/>
        <end position="798"/>
    </location>
</feature>
<dbReference type="InterPro" id="IPR027417">
    <property type="entry name" value="P-loop_NTPase"/>
</dbReference>
<dbReference type="Pfam" id="PF13191">
    <property type="entry name" value="AAA_16"/>
    <property type="match status" value="1"/>
</dbReference>
<reference evidence="5 6" key="1">
    <citation type="submission" date="2022-03" db="EMBL/GenBank/DDBJ databases">
        <title>Genomic signatures underlying metal tolerance in selected Arctic bacterial isolates.</title>
        <authorList>
            <person name="Thomas F.A."/>
            <person name="Venkatachalam S."/>
            <person name="Krishnan K.P."/>
        </authorList>
    </citation>
    <scope>NUCLEOTIDE SEQUENCE [LARGE SCALE GENOMIC DNA]</scope>
    <source>
        <strain evidence="5 6">HM116</strain>
    </source>
</reference>
<dbReference type="EMBL" id="JAKVTW010000024">
    <property type="protein sequence ID" value="MCH4813779.1"/>
    <property type="molecule type" value="Genomic_DNA"/>
</dbReference>
<dbReference type="CDD" id="cd06170">
    <property type="entry name" value="LuxR_C_like"/>
    <property type="match status" value="1"/>
</dbReference>
<dbReference type="PROSITE" id="PS50043">
    <property type="entry name" value="HTH_LUXR_2"/>
    <property type="match status" value="1"/>
</dbReference>
<dbReference type="InterPro" id="IPR000792">
    <property type="entry name" value="Tscrpt_reg_LuxR_C"/>
</dbReference>
<dbReference type="PRINTS" id="PR00038">
    <property type="entry name" value="HTHLUXR"/>
</dbReference>
<evidence type="ECO:0000313" key="5">
    <source>
        <dbReference type="EMBL" id="MCH4813779.1"/>
    </source>
</evidence>
<dbReference type="InterPro" id="IPR016032">
    <property type="entry name" value="Sig_transdc_resp-reg_C-effctor"/>
</dbReference>
<evidence type="ECO:0000259" key="4">
    <source>
        <dbReference type="PROSITE" id="PS50043"/>
    </source>
</evidence>
<dbReference type="SUPFAM" id="SSF48452">
    <property type="entry name" value="TPR-like"/>
    <property type="match status" value="2"/>
</dbReference>